<feature type="region of interest" description="Disordered" evidence="3">
    <location>
        <begin position="1"/>
        <end position="56"/>
    </location>
</feature>
<gene>
    <name evidence="5" type="ORF">DFQ27_003312</name>
</gene>
<feature type="compositionally biased region" description="Polar residues" evidence="3">
    <location>
        <begin position="1"/>
        <end position="53"/>
    </location>
</feature>
<keyword evidence="2" id="KW-0479">Metal-binding</keyword>
<evidence type="ECO:0000313" key="5">
    <source>
        <dbReference type="EMBL" id="KAG0260832.1"/>
    </source>
</evidence>
<dbReference type="GO" id="GO:0006325">
    <property type="term" value="P:chromatin organization"/>
    <property type="evidence" value="ECO:0007669"/>
    <property type="project" value="UniProtKB-ARBA"/>
</dbReference>
<accession>A0A9P6Q8G6</accession>
<evidence type="ECO:0000313" key="6">
    <source>
        <dbReference type="Proteomes" id="UP000807716"/>
    </source>
</evidence>
<evidence type="ECO:0000256" key="1">
    <source>
        <dbReference type="ARBA" id="ARBA00023117"/>
    </source>
</evidence>
<keyword evidence="2" id="KW-0862">Zinc</keyword>
<dbReference type="InterPro" id="IPR036427">
    <property type="entry name" value="Bromodomain-like_sf"/>
</dbReference>
<dbReference type="GO" id="GO:0006355">
    <property type="term" value="P:regulation of DNA-templated transcription"/>
    <property type="evidence" value="ECO:0007669"/>
    <property type="project" value="InterPro"/>
</dbReference>
<dbReference type="OrthoDB" id="21648at2759"/>
<feature type="compositionally biased region" description="Low complexity" evidence="3">
    <location>
        <begin position="374"/>
        <end position="384"/>
    </location>
</feature>
<reference evidence="5" key="1">
    <citation type="journal article" date="2020" name="Fungal Divers.">
        <title>Resolving the Mortierellaceae phylogeny through synthesis of multi-gene phylogenetics and phylogenomics.</title>
        <authorList>
            <person name="Vandepol N."/>
            <person name="Liber J."/>
            <person name="Desiro A."/>
            <person name="Na H."/>
            <person name="Kennedy M."/>
            <person name="Barry K."/>
            <person name="Grigoriev I.V."/>
            <person name="Miller A.N."/>
            <person name="O'Donnell K."/>
            <person name="Stajich J.E."/>
            <person name="Bonito G."/>
        </authorList>
    </citation>
    <scope>NUCLEOTIDE SEQUENCE</scope>
    <source>
        <strain evidence="5">BC1065</strain>
    </source>
</reference>
<dbReference type="Gene3D" id="3.30.50.10">
    <property type="entry name" value="Erythroid Transcription Factor GATA-1, subunit A"/>
    <property type="match status" value="1"/>
</dbReference>
<feature type="domain" description="GATA-type" evidence="4">
    <location>
        <begin position="639"/>
        <end position="674"/>
    </location>
</feature>
<dbReference type="GO" id="GO:0008270">
    <property type="term" value="F:zinc ion binding"/>
    <property type="evidence" value="ECO:0007669"/>
    <property type="project" value="UniProtKB-KW"/>
</dbReference>
<comment type="caution">
    <text evidence="5">The sequence shown here is derived from an EMBL/GenBank/DDBJ whole genome shotgun (WGS) entry which is preliminary data.</text>
</comment>
<proteinExistence type="predicted"/>
<keyword evidence="2" id="KW-0863">Zinc-finger</keyword>
<feature type="region of interest" description="Disordered" evidence="3">
    <location>
        <begin position="359"/>
        <end position="384"/>
    </location>
</feature>
<dbReference type="Gene3D" id="1.20.920.10">
    <property type="entry name" value="Bromodomain-like"/>
    <property type="match status" value="1"/>
</dbReference>
<dbReference type="GO" id="GO:0043565">
    <property type="term" value="F:sequence-specific DNA binding"/>
    <property type="evidence" value="ECO:0007669"/>
    <property type="project" value="InterPro"/>
</dbReference>
<dbReference type="PROSITE" id="PS50114">
    <property type="entry name" value="GATA_ZN_FINGER_2"/>
    <property type="match status" value="1"/>
</dbReference>
<dbReference type="Pfam" id="PF00320">
    <property type="entry name" value="GATA"/>
    <property type="match status" value="1"/>
</dbReference>
<dbReference type="SMART" id="SM00401">
    <property type="entry name" value="ZnF_GATA"/>
    <property type="match status" value="1"/>
</dbReference>
<evidence type="ECO:0000256" key="2">
    <source>
        <dbReference type="PROSITE-ProRule" id="PRU00094"/>
    </source>
</evidence>
<keyword evidence="6" id="KW-1185">Reference proteome</keyword>
<dbReference type="Proteomes" id="UP000807716">
    <property type="component" value="Unassembled WGS sequence"/>
</dbReference>
<sequence length="686" mass="74061">MAGVETTPTSAPVIQSPKTQHTQSTPQPMNIDTPVTESPQTNGSDHAPSNTPDTTKDISVADFTARLQQILQVLQGFDKQDVLQGTVKVQIKDESKEISLAVIKSKLDEQEYKEIGPFRDDIATVLKNTISVFGQKSAKGTLAQQLLALVSDLTTDLAEYSLRSNGKKRQMAAEERASARLVRDHEKVALFQRTMDGFVFTSASSMSSQNLDVDVATVTIVPTTSLVDAPLLRTVNTKPRKVQLLPKQRPRPAVGVDYAPYNPFLSFAPFVDTGGAAMNAEETAIAYTALEARHAKRTRRAGGPVPGDLEAVMSIVAKHSNASDVQQPPQPLSEEDLAGLEAEGVNVKALLQTQDIEMQSAEEEGSPAPKANGTAASSDTAPTPATVEGVMQYNALLLAELQLLQQKRFDDRNHTISDREKEIATTLQNSLVELLNRVPPSDVVTREAVEKAMRRMPYKEPAFAGVLPPNRPFACPSNTTRDGIPPTGTSYPNYRPQPSKPLPATTNFVIPQVAMSPVINYTGGYTLMTQPAYTTVYASAPMAVSNQHRMYSRMRSSGTTATHTTSAAAAAARGNQVSSTVYSSYSSTGGSFREMEANGLSSRPIVPRPFPAAYMRVGANGQSLFRKTLKGAAAASWRKSELSPCAACGTAVSPIWRLGLRGEKLCNSCGQYNKTWRGQQRFVPAS</sequence>
<dbReference type="AlphaFoldDB" id="A0A9P6Q8G6"/>
<name>A0A9P6Q8G6_9FUNG</name>
<dbReference type="EMBL" id="JAAAJB010000236">
    <property type="protein sequence ID" value="KAG0260832.1"/>
    <property type="molecule type" value="Genomic_DNA"/>
</dbReference>
<evidence type="ECO:0000259" key="4">
    <source>
        <dbReference type="PROSITE" id="PS50114"/>
    </source>
</evidence>
<dbReference type="InterPro" id="IPR000679">
    <property type="entry name" value="Znf_GATA"/>
</dbReference>
<dbReference type="SUPFAM" id="SSF57716">
    <property type="entry name" value="Glucocorticoid receptor-like (DNA-binding domain)"/>
    <property type="match status" value="1"/>
</dbReference>
<dbReference type="SUPFAM" id="SSF47370">
    <property type="entry name" value="Bromodomain"/>
    <property type="match status" value="1"/>
</dbReference>
<dbReference type="InterPro" id="IPR013088">
    <property type="entry name" value="Znf_NHR/GATA"/>
</dbReference>
<evidence type="ECO:0000256" key="3">
    <source>
        <dbReference type="SAM" id="MobiDB-lite"/>
    </source>
</evidence>
<protein>
    <recommendedName>
        <fullName evidence="4">GATA-type domain-containing protein</fullName>
    </recommendedName>
</protein>
<organism evidence="5 6">
    <name type="scientific">Actinomortierella ambigua</name>
    <dbReference type="NCBI Taxonomy" id="1343610"/>
    <lineage>
        <taxon>Eukaryota</taxon>
        <taxon>Fungi</taxon>
        <taxon>Fungi incertae sedis</taxon>
        <taxon>Mucoromycota</taxon>
        <taxon>Mortierellomycotina</taxon>
        <taxon>Mortierellomycetes</taxon>
        <taxon>Mortierellales</taxon>
        <taxon>Mortierellaceae</taxon>
        <taxon>Actinomortierella</taxon>
    </lineage>
</organism>
<keyword evidence="1" id="KW-0103">Bromodomain</keyword>